<dbReference type="GO" id="GO:0140114">
    <property type="term" value="P:cellular detoxification of fluoride"/>
    <property type="evidence" value="ECO:0007669"/>
    <property type="project" value="UniProtKB-UniRule"/>
</dbReference>
<comment type="similarity">
    <text evidence="10 12">Belongs to the fluoride channel Fluc/FEX (TC 1.A.43) family.</text>
</comment>
<evidence type="ECO:0000256" key="7">
    <source>
        <dbReference type="ARBA" id="ARBA00023065"/>
    </source>
</evidence>
<evidence type="ECO:0000256" key="2">
    <source>
        <dbReference type="ARBA" id="ARBA00022475"/>
    </source>
</evidence>
<evidence type="ECO:0000256" key="11">
    <source>
        <dbReference type="ARBA" id="ARBA00035585"/>
    </source>
</evidence>
<dbReference type="GO" id="GO:0062054">
    <property type="term" value="F:fluoride channel activity"/>
    <property type="evidence" value="ECO:0007669"/>
    <property type="project" value="UniProtKB-UniRule"/>
</dbReference>
<evidence type="ECO:0000256" key="6">
    <source>
        <dbReference type="ARBA" id="ARBA00023053"/>
    </source>
</evidence>
<evidence type="ECO:0000256" key="12">
    <source>
        <dbReference type="HAMAP-Rule" id="MF_00454"/>
    </source>
</evidence>
<comment type="subcellular location">
    <subcellularLocation>
        <location evidence="1 12">Cell membrane</location>
        <topology evidence="1 12">Multi-pass membrane protein</topology>
    </subcellularLocation>
</comment>
<comment type="function">
    <text evidence="12">Fluoride-specific ion channel. Important for reducing fluoride concentration in the cell, thus reducing its toxicity.</text>
</comment>
<keyword evidence="4 12" id="KW-0812">Transmembrane</keyword>
<evidence type="ECO:0000256" key="5">
    <source>
        <dbReference type="ARBA" id="ARBA00022989"/>
    </source>
</evidence>
<keyword evidence="5 12" id="KW-1133">Transmembrane helix</keyword>
<evidence type="ECO:0000256" key="10">
    <source>
        <dbReference type="ARBA" id="ARBA00035120"/>
    </source>
</evidence>
<dbReference type="Proteomes" id="UP000193409">
    <property type="component" value="Unassembled WGS sequence"/>
</dbReference>
<feature type="transmembrane region" description="Helical" evidence="12">
    <location>
        <begin position="96"/>
        <end position="119"/>
    </location>
</feature>
<dbReference type="NCBIfam" id="TIGR00494">
    <property type="entry name" value="crcB"/>
    <property type="match status" value="1"/>
</dbReference>
<dbReference type="RefSeq" id="WP_085868441.1">
    <property type="nucleotide sequence ID" value="NZ_FWFQ01000011.1"/>
</dbReference>
<keyword evidence="2 12" id="KW-1003">Cell membrane</keyword>
<evidence type="ECO:0000256" key="1">
    <source>
        <dbReference type="ARBA" id="ARBA00004651"/>
    </source>
</evidence>
<keyword evidence="6 12" id="KW-0915">Sodium</keyword>
<reference evidence="13 14" key="1">
    <citation type="submission" date="2017-03" db="EMBL/GenBank/DDBJ databases">
        <authorList>
            <person name="Afonso C.L."/>
            <person name="Miller P.J."/>
            <person name="Scott M.A."/>
            <person name="Spackman E."/>
            <person name="Goraichik I."/>
            <person name="Dimitrov K.M."/>
            <person name="Suarez D.L."/>
            <person name="Swayne D.E."/>
        </authorList>
    </citation>
    <scope>NUCLEOTIDE SEQUENCE [LARGE SCALE GENOMIC DNA]</scope>
    <source>
        <strain evidence="13 14">CECT 7680</strain>
    </source>
</reference>
<feature type="transmembrane region" description="Helical" evidence="12">
    <location>
        <begin position="64"/>
        <end position="84"/>
    </location>
</feature>
<sequence length="125" mass="12747">MFLTMLQVAAGGAIGAVGRYLTGVAVLRVLGAGFPLATLIVNVIGSFAMGVLIVTLAHRGSMHLAPFLTVGMLGGFTTFSAFSLDTIVLFERGETGLALLYVALSVLASIGAVFAGMTLTRGIIA</sequence>
<dbReference type="NCBIfam" id="NF010805">
    <property type="entry name" value="PRK14209.1"/>
    <property type="match status" value="1"/>
</dbReference>
<evidence type="ECO:0000256" key="3">
    <source>
        <dbReference type="ARBA" id="ARBA00022519"/>
    </source>
</evidence>
<evidence type="ECO:0000256" key="8">
    <source>
        <dbReference type="ARBA" id="ARBA00023136"/>
    </source>
</evidence>
<feature type="transmembrane region" description="Helical" evidence="12">
    <location>
        <begin position="39"/>
        <end position="57"/>
    </location>
</feature>
<proteinExistence type="inferred from homology"/>
<evidence type="ECO:0000256" key="4">
    <source>
        <dbReference type="ARBA" id="ARBA00022692"/>
    </source>
</evidence>
<feature type="binding site" evidence="12">
    <location>
        <position position="74"/>
    </location>
    <ligand>
        <name>Na(+)</name>
        <dbReference type="ChEBI" id="CHEBI:29101"/>
        <note>structural</note>
    </ligand>
</feature>
<dbReference type="Pfam" id="PF02537">
    <property type="entry name" value="CRCB"/>
    <property type="match status" value="1"/>
</dbReference>
<name>A0A1Y5SDR0_9RHOB</name>
<evidence type="ECO:0000256" key="9">
    <source>
        <dbReference type="ARBA" id="ARBA00023303"/>
    </source>
</evidence>
<evidence type="ECO:0000313" key="13">
    <source>
        <dbReference type="EMBL" id="SLN38256.1"/>
    </source>
</evidence>
<gene>
    <name evidence="12 13" type="primary">crcB</name>
    <name evidence="12" type="synonym">fluC</name>
    <name evidence="13" type="ORF">PSA7680_01880</name>
</gene>
<keyword evidence="12" id="KW-0813">Transport</keyword>
<dbReference type="PANTHER" id="PTHR28259:SF1">
    <property type="entry name" value="FLUORIDE EXPORT PROTEIN 1-RELATED"/>
    <property type="match status" value="1"/>
</dbReference>
<organism evidence="13 14">
    <name type="scientific">Pseudoruegeria aquimaris</name>
    <dbReference type="NCBI Taxonomy" id="393663"/>
    <lineage>
        <taxon>Bacteria</taxon>
        <taxon>Pseudomonadati</taxon>
        <taxon>Pseudomonadota</taxon>
        <taxon>Alphaproteobacteria</taxon>
        <taxon>Rhodobacterales</taxon>
        <taxon>Roseobacteraceae</taxon>
        <taxon>Pseudoruegeria</taxon>
    </lineage>
</organism>
<accession>A0A1Y5SDR0</accession>
<dbReference type="GO" id="GO:0046872">
    <property type="term" value="F:metal ion binding"/>
    <property type="evidence" value="ECO:0007669"/>
    <property type="project" value="UniProtKB-KW"/>
</dbReference>
<comment type="catalytic activity">
    <reaction evidence="11">
        <text>fluoride(in) = fluoride(out)</text>
        <dbReference type="Rhea" id="RHEA:76159"/>
        <dbReference type="ChEBI" id="CHEBI:17051"/>
    </reaction>
    <physiologicalReaction direction="left-to-right" evidence="11">
        <dbReference type="Rhea" id="RHEA:76160"/>
    </physiologicalReaction>
</comment>
<dbReference type="HAMAP" id="MF_00454">
    <property type="entry name" value="FluC"/>
    <property type="match status" value="1"/>
</dbReference>
<protein>
    <recommendedName>
        <fullName evidence="12">Fluoride-specific ion channel FluC</fullName>
    </recommendedName>
</protein>
<keyword evidence="3" id="KW-0997">Cell inner membrane</keyword>
<evidence type="ECO:0000313" key="14">
    <source>
        <dbReference type="Proteomes" id="UP000193409"/>
    </source>
</evidence>
<keyword evidence="8 12" id="KW-0472">Membrane</keyword>
<keyword evidence="14" id="KW-1185">Reference proteome</keyword>
<feature type="binding site" evidence="12">
    <location>
        <position position="77"/>
    </location>
    <ligand>
        <name>Na(+)</name>
        <dbReference type="ChEBI" id="CHEBI:29101"/>
        <note>structural</note>
    </ligand>
</feature>
<comment type="activity regulation">
    <text evidence="12">Na(+) is not transported, but it plays an essential structural role and its presence is essential for fluoride channel function.</text>
</comment>
<dbReference type="NCBIfam" id="NF010791">
    <property type="entry name" value="PRK14195.1"/>
    <property type="match status" value="1"/>
</dbReference>
<dbReference type="OrthoDB" id="9806299at2"/>
<dbReference type="EMBL" id="FWFQ01000011">
    <property type="protein sequence ID" value="SLN38256.1"/>
    <property type="molecule type" value="Genomic_DNA"/>
</dbReference>
<dbReference type="GO" id="GO:0005886">
    <property type="term" value="C:plasma membrane"/>
    <property type="evidence" value="ECO:0007669"/>
    <property type="project" value="UniProtKB-SubCell"/>
</dbReference>
<keyword evidence="9 12" id="KW-0407">Ion channel</keyword>
<keyword evidence="12" id="KW-0479">Metal-binding</keyword>
<dbReference type="InterPro" id="IPR003691">
    <property type="entry name" value="FluC"/>
</dbReference>
<dbReference type="AlphaFoldDB" id="A0A1Y5SDR0"/>
<keyword evidence="7 12" id="KW-0406">Ion transport</keyword>
<dbReference type="PANTHER" id="PTHR28259">
    <property type="entry name" value="FLUORIDE EXPORT PROTEIN 1-RELATED"/>
    <property type="match status" value="1"/>
</dbReference>